<evidence type="ECO:0000313" key="4">
    <source>
        <dbReference type="Proteomes" id="UP000321175"/>
    </source>
</evidence>
<comment type="caution">
    <text evidence="2">The sequence shown here is derived from an EMBL/GenBank/DDBJ whole genome shotgun (WGS) entry which is preliminary data.</text>
</comment>
<sequence length="259" mass="29424">MKLIDLSITIENEVPSDPQEMIPVINYLDHEKSVPDMLRFFETAKKEDLPNGLAWAMESVQLTTHTGTHMDAPYHYHPTMDNGQPAWTIEEVPLDWCYGEGVMLDFSDKPNGYQLTITDFQHALKNINYTLKEKDIVLIQTGAAPFWGTPNYLISGCGVGREATLWLLEQGICLVGTDAWSWDRPLPFIAEEFKQTRNPSIIWEGHFAGIEKKYCHIEKLTNLDQLPSTGFKLSCFPTKIKKASAGWTRVVAIMEENQC</sequence>
<proteinExistence type="predicted"/>
<dbReference type="PANTHER" id="PTHR43564">
    <property type="entry name" value="KYNURENINE FORMAMIDASE-LIKE PROTEIN"/>
    <property type="match status" value="1"/>
</dbReference>
<keyword evidence="4" id="KW-1185">Reference proteome</keyword>
<dbReference type="GO" id="GO:0004061">
    <property type="term" value="F:arylformamidase activity"/>
    <property type="evidence" value="ECO:0007669"/>
    <property type="project" value="InterPro"/>
</dbReference>
<protein>
    <submittedName>
        <fullName evidence="2">Uncharacterized protein</fullName>
    </submittedName>
</protein>
<dbReference type="GO" id="GO:0019441">
    <property type="term" value="P:L-tryptophan catabolic process to kynurenine"/>
    <property type="evidence" value="ECO:0007669"/>
    <property type="project" value="InterPro"/>
</dbReference>
<accession>A0A1L8UQ74</accession>
<evidence type="ECO:0000313" key="3">
    <source>
        <dbReference type="Proteomes" id="UP000195024"/>
    </source>
</evidence>
<dbReference type="GeneID" id="61000558"/>
<dbReference type="Pfam" id="PF04199">
    <property type="entry name" value="Cyclase"/>
    <property type="match status" value="1"/>
</dbReference>
<dbReference type="RefSeq" id="WP_071867526.1">
    <property type="nucleotide sequence ID" value="NZ_BJWA01000018.1"/>
</dbReference>
<dbReference type="Proteomes" id="UP000195024">
    <property type="component" value="Unassembled WGS sequence"/>
</dbReference>
<reference evidence="1 4" key="2">
    <citation type="submission" date="2019-07" db="EMBL/GenBank/DDBJ databases">
        <title>Whole genome shotgun sequence of Enterococcus mundtii NBRC 100490.</title>
        <authorList>
            <person name="Hosoyama A."/>
            <person name="Uohara A."/>
            <person name="Ohji S."/>
            <person name="Ichikawa N."/>
        </authorList>
    </citation>
    <scope>NUCLEOTIDE SEQUENCE [LARGE SCALE GENOMIC DNA]</scope>
    <source>
        <strain evidence="1 4">NBRC 100490</strain>
    </source>
</reference>
<dbReference type="PANTHER" id="PTHR43564:SF2">
    <property type="entry name" value="BLR6059 PROTEIN"/>
    <property type="match status" value="1"/>
</dbReference>
<dbReference type="EMBL" id="NGMS01000005">
    <property type="protein sequence ID" value="OTP24768.1"/>
    <property type="molecule type" value="Genomic_DNA"/>
</dbReference>
<gene>
    <name evidence="2" type="ORF">A5802_003082</name>
    <name evidence="1" type="ORF">EMU01_22640</name>
</gene>
<dbReference type="EMBL" id="BJWA01000018">
    <property type="protein sequence ID" value="GEL81120.1"/>
    <property type="molecule type" value="Genomic_DNA"/>
</dbReference>
<dbReference type="SUPFAM" id="SSF102198">
    <property type="entry name" value="Putative cyclase"/>
    <property type="match status" value="1"/>
</dbReference>
<dbReference type="Gene3D" id="3.50.30.50">
    <property type="entry name" value="Putative cyclase"/>
    <property type="match status" value="1"/>
</dbReference>
<name>A0A1L8UQ74_ENTMU</name>
<evidence type="ECO:0000313" key="2">
    <source>
        <dbReference type="EMBL" id="OTP24768.1"/>
    </source>
</evidence>
<dbReference type="InterPro" id="IPR037175">
    <property type="entry name" value="KFase_sf"/>
</dbReference>
<dbReference type="Proteomes" id="UP000321175">
    <property type="component" value="Unassembled WGS sequence"/>
</dbReference>
<reference evidence="2 3" key="1">
    <citation type="submission" date="2017-05" db="EMBL/GenBank/DDBJ databases">
        <title>The Genome Sequence of Enterococcus mundtii 6B1_DIV0119.</title>
        <authorList>
            <consortium name="The Broad Institute Genomics Platform"/>
            <consortium name="The Broad Institute Genomic Center for Infectious Diseases"/>
            <person name="Earl A."/>
            <person name="Manson A."/>
            <person name="Schwartman J."/>
            <person name="Gilmore M."/>
            <person name="Abouelleil A."/>
            <person name="Cao P."/>
            <person name="Chapman S."/>
            <person name="Cusick C."/>
            <person name="Shea T."/>
            <person name="Young S."/>
            <person name="Neafsey D."/>
            <person name="Nusbaum C."/>
            <person name="Birren B."/>
        </authorList>
    </citation>
    <scope>NUCLEOTIDE SEQUENCE [LARGE SCALE GENOMIC DNA]</scope>
    <source>
        <strain evidence="2 3">6B1_DIV0119</strain>
    </source>
</reference>
<organism evidence="2 3">
    <name type="scientific">Enterococcus mundtii</name>
    <dbReference type="NCBI Taxonomy" id="53346"/>
    <lineage>
        <taxon>Bacteria</taxon>
        <taxon>Bacillati</taxon>
        <taxon>Bacillota</taxon>
        <taxon>Bacilli</taxon>
        <taxon>Lactobacillales</taxon>
        <taxon>Enterococcaceae</taxon>
        <taxon>Enterococcus</taxon>
    </lineage>
</organism>
<dbReference type="InterPro" id="IPR007325">
    <property type="entry name" value="KFase/CYL"/>
</dbReference>
<dbReference type="AlphaFoldDB" id="A0A1L8UQ74"/>
<evidence type="ECO:0000313" key="1">
    <source>
        <dbReference type="EMBL" id="GEL81120.1"/>
    </source>
</evidence>